<feature type="chain" id="PRO_5045624576" evidence="1">
    <location>
        <begin position="23"/>
        <end position="166"/>
    </location>
</feature>
<dbReference type="Proteomes" id="UP001476583">
    <property type="component" value="Chromosome"/>
</dbReference>
<evidence type="ECO:0000313" key="3">
    <source>
        <dbReference type="EMBL" id="WXL27549.1"/>
    </source>
</evidence>
<name>A0ABZ2RQZ4_ECTME</name>
<organism evidence="3 4">
    <name type="scientific">Ectopseudomonas mendocina</name>
    <name type="common">Pseudomonas mendocina</name>
    <dbReference type="NCBI Taxonomy" id="300"/>
    <lineage>
        <taxon>Bacteria</taxon>
        <taxon>Pseudomonadati</taxon>
        <taxon>Pseudomonadota</taxon>
        <taxon>Gammaproteobacteria</taxon>
        <taxon>Pseudomonadales</taxon>
        <taxon>Pseudomonadaceae</taxon>
        <taxon>Ectopseudomonas</taxon>
    </lineage>
</organism>
<accession>A0ABZ2RQZ4</accession>
<feature type="signal peptide" evidence="1">
    <location>
        <begin position="1"/>
        <end position="22"/>
    </location>
</feature>
<dbReference type="Pfam" id="PF09832">
    <property type="entry name" value="DUF2059"/>
    <property type="match status" value="1"/>
</dbReference>
<evidence type="ECO:0000259" key="2">
    <source>
        <dbReference type="Pfam" id="PF09832"/>
    </source>
</evidence>
<evidence type="ECO:0000256" key="1">
    <source>
        <dbReference type="SAM" id="SignalP"/>
    </source>
</evidence>
<protein>
    <submittedName>
        <fullName evidence="3">DUF2059 domain-containing protein</fullName>
    </submittedName>
</protein>
<keyword evidence="1" id="KW-0732">Signal</keyword>
<proteinExistence type="predicted"/>
<sequence>MSRLTAVSAALILACASAPVLADAKSHAADAERFLLLARADKLAVPVYSQVQGMFAQRFAELKAPASQKAVLETYQAQANTALDQAVGWDKIKPDMVKLYTSTFNEQELKDLIRFYESPLGKKVMEQMPMLTARSAQLTQGKLETAVPKVNQLLDEMTTKLGGKKQ</sequence>
<reference evidence="3 4" key="1">
    <citation type="submission" date="2024-03" db="EMBL/GenBank/DDBJ databases">
        <title>Complete genome of BD2.</title>
        <authorList>
            <person name="Cao G."/>
        </authorList>
    </citation>
    <scope>NUCLEOTIDE SEQUENCE [LARGE SCALE GENOMIC DNA]</scope>
    <source>
        <strain evidence="3 4">BD2</strain>
    </source>
</reference>
<evidence type="ECO:0000313" key="4">
    <source>
        <dbReference type="Proteomes" id="UP001476583"/>
    </source>
</evidence>
<keyword evidence="4" id="KW-1185">Reference proteome</keyword>
<dbReference type="InterPro" id="IPR018637">
    <property type="entry name" value="DUF2059"/>
</dbReference>
<dbReference type="PROSITE" id="PS51257">
    <property type="entry name" value="PROKAR_LIPOPROTEIN"/>
    <property type="match status" value="1"/>
</dbReference>
<dbReference type="EMBL" id="CP148074">
    <property type="protein sequence ID" value="WXL27549.1"/>
    <property type="molecule type" value="Genomic_DNA"/>
</dbReference>
<gene>
    <name evidence="3" type="ORF">WG219_08865</name>
</gene>
<feature type="domain" description="DUF2059" evidence="2">
    <location>
        <begin position="90"/>
        <end position="148"/>
    </location>
</feature>